<feature type="region of interest" description="Disordered" evidence="1">
    <location>
        <begin position="599"/>
        <end position="621"/>
    </location>
</feature>
<comment type="caution">
    <text evidence="5">The sequence shown here is derived from an EMBL/GenBank/DDBJ whole genome shotgun (WGS) entry which is preliminary data.</text>
</comment>
<feature type="compositionally biased region" description="Low complexity" evidence="1">
    <location>
        <begin position="977"/>
        <end position="987"/>
    </location>
</feature>
<feature type="compositionally biased region" description="Polar residues" evidence="1">
    <location>
        <begin position="1289"/>
        <end position="1308"/>
    </location>
</feature>
<feature type="region of interest" description="Disordered" evidence="1">
    <location>
        <begin position="894"/>
        <end position="995"/>
    </location>
</feature>
<feature type="transmembrane region" description="Helical" evidence="2">
    <location>
        <begin position="734"/>
        <end position="755"/>
    </location>
</feature>
<dbReference type="GO" id="GO:0030488">
    <property type="term" value="P:tRNA methylation"/>
    <property type="evidence" value="ECO:0007669"/>
    <property type="project" value="TreeGrafter"/>
</dbReference>
<dbReference type="Gene3D" id="3.60.10.10">
    <property type="entry name" value="Endonuclease/exonuclease/phosphatase"/>
    <property type="match status" value="1"/>
</dbReference>
<feature type="compositionally biased region" description="Polar residues" evidence="1">
    <location>
        <begin position="79"/>
        <end position="94"/>
    </location>
</feature>
<feature type="compositionally biased region" description="Polar residues" evidence="1">
    <location>
        <begin position="924"/>
        <end position="934"/>
    </location>
</feature>
<dbReference type="InterPro" id="IPR036691">
    <property type="entry name" value="Endo/exonu/phosph_ase_sf"/>
</dbReference>
<feature type="region of interest" description="Disordered" evidence="1">
    <location>
        <begin position="1166"/>
        <end position="1348"/>
    </location>
</feature>
<dbReference type="SUPFAM" id="SSF56219">
    <property type="entry name" value="DNase I-like"/>
    <property type="match status" value="1"/>
</dbReference>
<dbReference type="Gene3D" id="3.40.50.150">
    <property type="entry name" value="Vaccinia Virus protein VP39"/>
    <property type="match status" value="1"/>
</dbReference>
<dbReference type="InterPro" id="IPR029063">
    <property type="entry name" value="SAM-dependent_MTases_sf"/>
</dbReference>
<evidence type="ECO:0000313" key="6">
    <source>
        <dbReference type="Proteomes" id="UP000717515"/>
    </source>
</evidence>
<feature type="compositionally biased region" description="Low complexity" evidence="1">
    <location>
        <begin position="1372"/>
        <end position="1388"/>
    </location>
</feature>
<dbReference type="SUPFAM" id="SSF53335">
    <property type="entry name" value="S-adenosyl-L-methionine-dependent methyltransferases"/>
    <property type="match status" value="1"/>
</dbReference>
<feature type="region of interest" description="Disordered" evidence="1">
    <location>
        <begin position="1440"/>
        <end position="1468"/>
    </location>
</feature>
<feature type="transmembrane region" description="Helical" evidence="2">
    <location>
        <begin position="767"/>
        <end position="785"/>
    </location>
</feature>
<gene>
    <name evidence="5" type="ORF">KVV02_006366</name>
</gene>
<feature type="compositionally biased region" description="Polar residues" evidence="1">
    <location>
        <begin position="959"/>
        <end position="969"/>
    </location>
</feature>
<evidence type="ECO:0000259" key="4">
    <source>
        <dbReference type="Pfam" id="PF03372"/>
    </source>
</evidence>
<feature type="transmembrane region" description="Helical" evidence="2">
    <location>
        <begin position="1018"/>
        <end position="1038"/>
    </location>
</feature>
<feature type="compositionally biased region" description="Polar residues" evidence="1">
    <location>
        <begin position="1459"/>
        <end position="1468"/>
    </location>
</feature>
<dbReference type="GO" id="GO:0043527">
    <property type="term" value="C:tRNA methyltransferase complex"/>
    <property type="evidence" value="ECO:0007669"/>
    <property type="project" value="UniProtKB-ARBA"/>
</dbReference>
<dbReference type="InterPro" id="IPR000241">
    <property type="entry name" value="RlmKL-like_Mtase"/>
</dbReference>
<dbReference type="PANTHER" id="PTHR14911">
    <property type="entry name" value="THUMP DOMAIN-CONTAINING"/>
    <property type="match status" value="1"/>
</dbReference>
<evidence type="ECO:0000256" key="2">
    <source>
        <dbReference type="SAM" id="Phobius"/>
    </source>
</evidence>
<evidence type="ECO:0000259" key="3">
    <source>
        <dbReference type="Pfam" id="PF01170"/>
    </source>
</evidence>
<dbReference type="CDD" id="cd02440">
    <property type="entry name" value="AdoMet_MTases"/>
    <property type="match status" value="1"/>
</dbReference>
<dbReference type="GO" id="GO:0016423">
    <property type="term" value="F:tRNA (guanine) methyltransferase activity"/>
    <property type="evidence" value="ECO:0007669"/>
    <property type="project" value="TreeGrafter"/>
</dbReference>
<proteinExistence type="predicted"/>
<feature type="domain" description="Endonuclease/exonuclease/phosphatase" evidence="4">
    <location>
        <begin position="2018"/>
        <end position="2292"/>
    </location>
</feature>
<feature type="transmembrane region" description="Helical" evidence="2">
    <location>
        <begin position="660"/>
        <end position="682"/>
    </location>
</feature>
<organism evidence="5 6">
    <name type="scientific">Mortierella alpina</name>
    <name type="common">Oleaginous fungus</name>
    <name type="synonym">Mortierella renispora</name>
    <dbReference type="NCBI Taxonomy" id="64518"/>
    <lineage>
        <taxon>Eukaryota</taxon>
        <taxon>Fungi</taxon>
        <taxon>Fungi incertae sedis</taxon>
        <taxon>Mucoromycota</taxon>
        <taxon>Mortierellomycotina</taxon>
        <taxon>Mortierellomycetes</taxon>
        <taxon>Mortierellales</taxon>
        <taxon>Mortierellaceae</taxon>
        <taxon>Mortierella</taxon>
    </lineage>
</organism>
<dbReference type="Pfam" id="PF03372">
    <property type="entry name" value="Exo_endo_phos"/>
    <property type="match status" value="1"/>
</dbReference>
<keyword evidence="2" id="KW-0812">Transmembrane</keyword>
<dbReference type="Pfam" id="PF01170">
    <property type="entry name" value="UPF0020"/>
    <property type="match status" value="1"/>
</dbReference>
<feature type="compositionally biased region" description="Low complexity" evidence="1">
    <location>
        <begin position="606"/>
        <end position="618"/>
    </location>
</feature>
<dbReference type="PANTHER" id="PTHR14911:SF13">
    <property type="entry name" value="TRNA (GUANINE(6)-N2)-METHYLTRANSFERASE THUMP3"/>
    <property type="match status" value="1"/>
</dbReference>
<feature type="compositionally biased region" description="Polar residues" evidence="1">
    <location>
        <begin position="1261"/>
        <end position="1277"/>
    </location>
</feature>
<feature type="domain" description="Ribosomal RNA large subunit methyltransferase K/L-like methyltransferase" evidence="3">
    <location>
        <begin position="432"/>
        <end position="593"/>
    </location>
</feature>
<reference evidence="5" key="1">
    <citation type="submission" date="2021-07" db="EMBL/GenBank/DDBJ databases">
        <title>Draft genome of Mortierella alpina, strain LL118, isolated from an aspen leaf litter sample.</title>
        <authorList>
            <person name="Yang S."/>
            <person name="Vinatzer B.A."/>
        </authorList>
    </citation>
    <scope>NUCLEOTIDE SEQUENCE</scope>
    <source>
        <strain evidence="5">LL118</strain>
    </source>
</reference>
<feature type="transmembrane region" description="Helical" evidence="2">
    <location>
        <begin position="694"/>
        <end position="714"/>
    </location>
</feature>
<feature type="transmembrane region" description="Helical" evidence="2">
    <location>
        <begin position="819"/>
        <end position="843"/>
    </location>
</feature>
<dbReference type="Proteomes" id="UP000717515">
    <property type="component" value="Unassembled WGS sequence"/>
</dbReference>
<evidence type="ECO:0000313" key="5">
    <source>
        <dbReference type="EMBL" id="KAG9327662.1"/>
    </source>
</evidence>
<feature type="compositionally biased region" description="Low complexity" evidence="1">
    <location>
        <begin position="1230"/>
        <end position="1244"/>
    </location>
</feature>
<keyword evidence="2" id="KW-1133">Transmembrane helix</keyword>
<feature type="region of interest" description="Disordered" evidence="1">
    <location>
        <begin position="2315"/>
        <end position="2341"/>
    </location>
</feature>
<sequence>MCGRASAQGQTLFSEHLHRVHTESASTMQSSWINTGTRKTVGFERRETERGERCYKQLERVSARTKRVMRLRVRIQQTEAQVSQPRSVSMSSQPAGRWSMEPSSAHQQACEKAGSPRMTNADAHHLPQTIDLFLSVPAGLEDVAVRQLPAKLVDVATEISYRIGSGYLELCIHYSLSEQDPQEEIVENCRDSVLEAIMDLVLHPPMCIFGAYVALGDIVIPQATFQAPKDLLAYAMAGFQQPQQPQQLDSDNKGTGETTTKAVYTGGEGVDLGLRWQDALSVLINTPTPLSHRLASFRINREDVDPLAPICFRASFDRGDVQHKGVRSQDLAAALGGLTGDVFPSWKVDLTGYDVEVFARWIQQDQEFVQCKLGSTLRSTVALGFVQGGGGGGSIHKRPRTENESETITARVGARMQVGMTLPLALSSCPYRYRPVDGRTSLKIEITYNLLAMAAPRPGDIVLDICSGVGTIPIVGAAHYPDCLFAGFEIVPHNVDKAAQNAREMVSKAEQEYRARATDPKTVRPRVPPSLFLGDARAVCWRSATADLIISDLPWGQRENSHVYNCKLYPRLVKEVIRLLKVKGRAVLVTGERATPILPSHDTTFANNSSPAASSAASTPPLITPSIRFSTMSSDFASDGTPSPPPDSAPPHADLSRPNLTWAMAANWLSMIGSLMIMLHVPRVIEQVPTQRKRMLIIFFTALSNFGFSFANIMTDFTGANTFLPCSVSAWCYVFFQLLTCMLVIVSTFRLCGVFLFERRRSIPSKYIALCPLGAFILATVPAIAQQFGFDECAHYCWFVVQHYEDNCQERSLWAYLCFYAWMILFLLILFGSTLYVMVRIAISFMHVRSRVKQVVNQTIKPASGAEPPPSPQMSAFERVRSLSYRVKDKTTSIFSSDSRRQQGSSWSQQDRSGEPVASAAYAVNQNRGQQGIGSSSSPSPSATRSENAHTFHGHSPQAPRNESILSSSYRDEDASSRAASNTTSTRGPGAAQNPVASENNIIRINERTLLIAILRQALYPISISVSGCIQIIVDLTVMTRVDYLETLDYLANIATSIQGFLFFLVFMFDPAVVYTRRQWRKYLVWKYYIEFYYSLGMPQEGREFHDQFFQQCQHTMIRSGSSKDEANYDVFLKQPSYSWSLHDDNLAMPSEFQTAYPLINVSTPADADAPQQQEDGLPDPSGSSIANVSPRPERKKTSFSRAGGTGEKLPDKFYGHGHYGTRATRTDYTPSVSDPSSKSVTSPIHSCAEEEGRCHPMSNLAVTSPHGNDSSDQSNPHIAFNHDVNAFENHSASNSNEGQARATGQDTEQSERTANEYQIHPNGFRTANRPTASAHHYNHSQQGEGRELHLPRVDRHRHPRDVLGGEVSPCSSHSDTGSGGDYSYSGTDGEGGDTDGANGANHHRHHRRRRASVVAANPGDVLSFPQLAKVATIGGTVGPPSLRHYRTSTHTATTGTTRPSKSSSAGRATFLSATDRSNSMRPSLKERFKIPGIRNLRGIRRRDSVLDIERYQTKFEYPRCAYLLHMVVRWLWVPRDVRLPPIPNPLRRADASHPVSALEAYDSEAVLTVMEAMEMSQNEPYRESTTYTNGSGTMTPMHREDDEEIGEGIGPSRLRNEWKLGERVIPMPPLADGDDYTASPCHYDLSQVETCAPFLDRYGGVVFVYDWNVAKDTITQYYRSQYPDGWVKVAPFSLRSILDAIKNLDHRLDRGVEHKVPLYFTRYFNKTLPYTAQDVRRLYASPKTDSAANGAHAVLVAPSCGSTSMIAQKPLIQLFHRLEQTGRWKFIWKMHPTSLHLDGYDTEDASGVEQTELENVKFILAHFTVTIEEHACLLPFMEAFDIVITDLHSSVPFIATYFTPKVILSYFNDADYGTPERHQEFMDQLNTFIEPEELEALLNNLPAAKGDPSFFHSQYGHVDGHEDLKFGNLAKWPTEQFEPTQAFQYRQAMAHLALEWKRIWKSMVETYADDVEGANNALGFDGKFPLLQGEDTLTLPRTLPRVLPRERRAAGIELRIMSFNIWNGGLASGMPLEQTAKAILASGADVVGLQECSSMMEASGERRYMLPELMQYLPGWYYSDQKLRSVSTGPRNPWGIVSKFPIVNTTELGFGVKIQLNNHRHPEMEPSYYRALSDDQYAAMSARASHSPSSPTSPMSMMANGGQFLYRAAPNTRFMYLFNCHLYYFPYQPFQLLKIPYDNQPFLSTAEEAVQSCIEARGKEMEAVLNEIRQVADQEQDVPIFLTGDFNEPSHLDWTPLSVMTGLQPLQVAWPMTEWAYKAGLVDLWRAYRPHMPGSGSSPTSPLSGHVGSFGSSLSHLTAAHPNAKSNSPQCAMSPKHGEEEAAVRNEVDKAEQQVIERPGFTWTALRRELDGMDHYDRIDFIFGLDRESSPIALKEVAIKMGEELCRSGEKNEKVFKPWPSDHRAVIATVLL</sequence>
<feature type="compositionally biased region" description="Low complexity" evidence="1">
    <location>
        <begin position="1449"/>
        <end position="1458"/>
    </location>
</feature>
<name>A0A9P8IFU8_MORAP</name>
<keyword evidence="2" id="KW-0472">Membrane</keyword>
<feature type="compositionally biased region" description="Basic residues" evidence="1">
    <location>
        <begin position="1402"/>
        <end position="1412"/>
    </location>
</feature>
<evidence type="ECO:0000256" key="1">
    <source>
        <dbReference type="SAM" id="MobiDB-lite"/>
    </source>
</evidence>
<dbReference type="EMBL" id="JAIFTL010000002">
    <property type="protein sequence ID" value="KAG9327662.1"/>
    <property type="molecule type" value="Genomic_DNA"/>
</dbReference>
<feature type="compositionally biased region" description="Low complexity" evidence="1">
    <location>
        <begin position="902"/>
        <end position="911"/>
    </location>
</feature>
<protein>
    <submittedName>
        <fullName evidence="5">Uncharacterized protein</fullName>
    </submittedName>
</protein>
<feature type="region of interest" description="Disordered" evidence="1">
    <location>
        <begin position="1360"/>
        <end position="1412"/>
    </location>
</feature>
<dbReference type="InterPro" id="IPR005135">
    <property type="entry name" value="Endo/exonuclease/phosphatase"/>
</dbReference>
<accession>A0A9P8IFU8</accession>
<feature type="region of interest" description="Disordered" evidence="1">
    <location>
        <begin position="79"/>
        <end position="118"/>
    </location>
</feature>
<feature type="transmembrane region" description="Helical" evidence="2">
    <location>
        <begin position="1050"/>
        <end position="1074"/>
    </location>
</feature>